<evidence type="ECO:0000313" key="1">
    <source>
        <dbReference type="EMBL" id="MDC9591588.1"/>
    </source>
</evidence>
<name>A0ABT5LM27_9GAMM</name>
<reference evidence="1 2" key="1">
    <citation type="submission" date="2023-02" db="EMBL/GenBank/DDBJ databases">
        <title>Entomopathogenic bacteria.</title>
        <authorList>
            <person name="Machado R.A."/>
        </authorList>
    </citation>
    <scope>NUCLEOTIDE SEQUENCE [LARGE SCALE GENOMIC DNA]</scope>
    <source>
        <strain evidence="1 2">XENO-10</strain>
    </source>
</reference>
<organism evidence="1 2">
    <name type="scientific">Xenorhabdus yunnanensis</name>
    <dbReference type="NCBI Taxonomy" id="3025878"/>
    <lineage>
        <taxon>Bacteria</taxon>
        <taxon>Pseudomonadati</taxon>
        <taxon>Pseudomonadota</taxon>
        <taxon>Gammaproteobacteria</taxon>
        <taxon>Enterobacterales</taxon>
        <taxon>Morganellaceae</taxon>
        <taxon>Xenorhabdus</taxon>
    </lineage>
</organism>
<evidence type="ECO:0000313" key="2">
    <source>
        <dbReference type="Proteomes" id="UP001217178"/>
    </source>
</evidence>
<dbReference type="EMBL" id="JAQRFI010000106">
    <property type="protein sequence ID" value="MDC9591588.1"/>
    <property type="molecule type" value="Genomic_DNA"/>
</dbReference>
<dbReference type="Proteomes" id="UP001217178">
    <property type="component" value="Unassembled WGS sequence"/>
</dbReference>
<gene>
    <name evidence="1" type="ORF">PSI23_20470</name>
</gene>
<dbReference type="RefSeq" id="WP_273556802.1">
    <property type="nucleotide sequence ID" value="NZ_JAQRFI010000106.1"/>
</dbReference>
<sequence>MTANNHITFSQVERHKHIVKAFSELSAVLPENHELKWLLAILSDNLKVIFDEVNDHLFALADQDIL</sequence>
<keyword evidence="2" id="KW-1185">Reference proteome</keyword>
<comment type="caution">
    <text evidence="1">The sequence shown here is derived from an EMBL/GenBank/DDBJ whole genome shotgun (WGS) entry which is preliminary data.</text>
</comment>
<protein>
    <submittedName>
        <fullName evidence="1">Uncharacterized protein</fullName>
    </submittedName>
</protein>
<accession>A0ABT5LM27</accession>
<proteinExistence type="predicted"/>